<sequence>MKRFRLSNIDRLFTVVALVILLDFFSYDTKHEEKITNIKITKERYYNAAKNSHNSYQISTNSTAFYVSKKFAIGVEQGDNITYYTSLLFNEVNSYKVNDIKETYSLRIFSGLIIPCLALLALLFIRRRDHVLLTICKIILAANLVYLIL</sequence>
<evidence type="ECO:0000256" key="1">
    <source>
        <dbReference type="SAM" id="Phobius"/>
    </source>
</evidence>
<feature type="transmembrane region" description="Helical" evidence="1">
    <location>
        <begin position="131"/>
        <end position="148"/>
    </location>
</feature>
<comment type="caution">
    <text evidence="2">The sequence shown here is derived from an EMBL/GenBank/DDBJ whole genome shotgun (WGS) entry which is preliminary data.</text>
</comment>
<name>A0ABW3JPL9_9FLAO</name>
<keyword evidence="1" id="KW-0812">Transmembrane</keyword>
<dbReference type="Proteomes" id="UP001597062">
    <property type="component" value="Unassembled WGS sequence"/>
</dbReference>
<evidence type="ECO:0000313" key="3">
    <source>
        <dbReference type="Proteomes" id="UP001597062"/>
    </source>
</evidence>
<dbReference type="RefSeq" id="WP_386105445.1">
    <property type="nucleotide sequence ID" value="NZ_JBHTJR010000021.1"/>
</dbReference>
<feature type="transmembrane region" description="Helical" evidence="1">
    <location>
        <begin position="104"/>
        <end position="124"/>
    </location>
</feature>
<keyword evidence="1" id="KW-0472">Membrane</keyword>
<reference evidence="3" key="1">
    <citation type="journal article" date="2019" name="Int. J. Syst. Evol. Microbiol.">
        <title>The Global Catalogue of Microorganisms (GCM) 10K type strain sequencing project: providing services to taxonomists for standard genome sequencing and annotation.</title>
        <authorList>
            <consortium name="The Broad Institute Genomics Platform"/>
            <consortium name="The Broad Institute Genome Sequencing Center for Infectious Disease"/>
            <person name="Wu L."/>
            <person name="Ma J."/>
        </authorList>
    </citation>
    <scope>NUCLEOTIDE SEQUENCE [LARGE SCALE GENOMIC DNA]</scope>
    <source>
        <strain evidence="3">CCUG 60527</strain>
    </source>
</reference>
<protein>
    <submittedName>
        <fullName evidence="2">Uncharacterized protein</fullName>
    </submittedName>
</protein>
<keyword evidence="3" id="KW-1185">Reference proteome</keyword>
<evidence type="ECO:0000313" key="2">
    <source>
        <dbReference type="EMBL" id="MFD0992299.1"/>
    </source>
</evidence>
<proteinExistence type="predicted"/>
<gene>
    <name evidence="2" type="ORF">ACFQ1U_03695</name>
</gene>
<keyword evidence="1" id="KW-1133">Transmembrane helix</keyword>
<dbReference type="EMBL" id="JBHTJR010000021">
    <property type="protein sequence ID" value="MFD0992299.1"/>
    <property type="molecule type" value="Genomic_DNA"/>
</dbReference>
<accession>A0ABW3JPL9</accession>
<organism evidence="2 3">
    <name type="scientific">Tenacibaculum geojense</name>
    <dbReference type="NCBI Taxonomy" id="915352"/>
    <lineage>
        <taxon>Bacteria</taxon>
        <taxon>Pseudomonadati</taxon>
        <taxon>Bacteroidota</taxon>
        <taxon>Flavobacteriia</taxon>
        <taxon>Flavobacteriales</taxon>
        <taxon>Flavobacteriaceae</taxon>
        <taxon>Tenacibaculum</taxon>
    </lineage>
</organism>